<dbReference type="Proteomes" id="UP001198571">
    <property type="component" value="Unassembled WGS sequence"/>
</dbReference>
<name>A0ABS8CT05_9RHOB</name>
<comment type="caution">
    <text evidence="1">The sequence shown here is derived from an EMBL/GenBank/DDBJ whole genome shotgun (WGS) entry which is preliminary data.</text>
</comment>
<reference evidence="1 2" key="1">
    <citation type="submission" date="2020-07" db="EMBL/GenBank/DDBJ databases">
        <title>Pseudogemmobacter sp. nov., isolated from poultry manure in Taiwan.</title>
        <authorList>
            <person name="Lin S.-Y."/>
            <person name="Tang Y.-S."/>
            <person name="Young C.-C."/>
        </authorList>
    </citation>
    <scope>NUCLEOTIDE SEQUENCE [LARGE SCALE GENOMIC DNA]</scope>
    <source>
        <strain evidence="1 2">CC-YST710</strain>
    </source>
</reference>
<dbReference type="Pfam" id="PF13289">
    <property type="entry name" value="SIR2_2"/>
    <property type="match status" value="1"/>
</dbReference>
<organism evidence="1 2">
    <name type="scientific">Pseudogemmobacter faecipullorum</name>
    <dbReference type="NCBI Taxonomy" id="2755041"/>
    <lineage>
        <taxon>Bacteria</taxon>
        <taxon>Pseudomonadati</taxon>
        <taxon>Pseudomonadota</taxon>
        <taxon>Alphaproteobacteria</taxon>
        <taxon>Rhodobacterales</taxon>
        <taxon>Paracoccaceae</taxon>
        <taxon>Pseudogemmobacter</taxon>
    </lineage>
</organism>
<keyword evidence="2" id="KW-1185">Reference proteome</keyword>
<sequence length="451" mass="49480">MFGTKVNNHMKFVENGPTIPDDLLIARDAGDVVFFCGAGVSMAYAGLPDFFTLSDTVLNALGAGRTSTARQLLDQARDMRVIGGVGGLIPADRIFGLLEREFETSDIRDEVIKSVRPKGVPRLDAHQILSDLSASRSGKVRLVTTNFDLLFEAGDATLPSVGPPDLIDPKADNFGGIIHLHGRAANDYNGPRESEEFVVSSADFGRAYLADGWATRFMRALLERFVVVFVGYTADDPPMRYLLEALNTHAGSRSQLYAFQSGTDRDTLAMWEHRGVRAIGYDTAGSHAALWDTLAAWAERARNPDRWHEQLLQQAAQGPDKVSAYIRGQIAHLMSTPEGARRIATTDPPLPASWLLVADSRQRYRKPEPEEFGNKDGLAFDPFETLRLDTDAPPKAPVSNDAYSYRDREIPSDAWDGFANNKHDIGTTAGNLRDYNACPPSAPLEQFGVIA</sequence>
<protein>
    <submittedName>
        <fullName evidence="1">SIR2 family protein</fullName>
    </submittedName>
</protein>
<dbReference type="Gene3D" id="3.40.50.1220">
    <property type="entry name" value="TPP-binding domain"/>
    <property type="match status" value="1"/>
</dbReference>
<evidence type="ECO:0000313" key="1">
    <source>
        <dbReference type="EMBL" id="MCB5412290.1"/>
    </source>
</evidence>
<dbReference type="InterPro" id="IPR029035">
    <property type="entry name" value="DHS-like_NAD/FAD-binding_dom"/>
</dbReference>
<evidence type="ECO:0000313" key="2">
    <source>
        <dbReference type="Proteomes" id="UP001198571"/>
    </source>
</evidence>
<dbReference type="EMBL" id="JACDXX010000039">
    <property type="protein sequence ID" value="MCB5412290.1"/>
    <property type="molecule type" value="Genomic_DNA"/>
</dbReference>
<proteinExistence type="predicted"/>
<gene>
    <name evidence="1" type="ORF">H0485_20175</name>
</gene>
<dbReference type="SUPFAM" id="SSF52467">
    <property type="entry name" value="DHS-like NAD/FAD-binding domain"/>
    <property type="match status" value="1"/>
</dbReference>
<dbReference type="RefSeq" id="WP_226937713.1">
    <property type="nucleotide sequence ID" value="NZ_JACDXX010000039.1"/>
</dbReference>
<accession>A0ABS8CT05</accession>